<organism evidence="2 3">
    <name type="scientific">Cryoendolithus antarcticus</name>
    <dbReference type="NCBI Taxonomy" id="1507870"/>
    <lineage>
        <taxon>Eukaryota</taxon>
        <taxon>Fungi</taxon>
        <taxon>Dikarya</taxon>
        <taxon>Ascomycota</taxon>
        <taxon>Pezizomycotina</taxon>
        <taxon>Dothideomycetes</taxon>
        <taxon>Dothideomycetidae</taxon>
        <taxon>Cladosporiales</taxon>
        <taxon>Cladosporiaceae</taxon>
        <taxon>Cryoendolithus</taxon>
    </lineage>
</organism>
<evidence type="ECO:0000256" key="1">
    <source>
        <dbReference type="SAM" id="MobiDB-lite"/>
    </source>
</evidence>
<comment type="caution">
    <text evidence="2">The sequence shown here is derived from an EMBL/GenBank/DDBJ whole genome shotgun (WGS) entry which is preliminary data.</text>
</comment>
<evidence type="ECO:0000313" key="3">
    <source>
        <dbReference type="Proteomes" id="UP000192596"/>
    </source>
</evidence>
<proteinExistence type="predicted"/>
<dbReference type="OrthoDB" id="3914899at2759"/>
<keyword evidence="3" id="KW-1185">Reference proteome</keyword>
<sequence>MSHPLQSGPLNLVLLVLDQARSYTSQLVQTHLQLGVLCRELAHVDHQLERREDNTISRKTRKHLQWRRALLRAGISRQEVHQEILYQYLRECGSLASSMGTPIPGSVTEVSSPWTTSTSFDDLNVPFSPPPPTPWTAGPFDERRSTIGYVSAPQYWDLSMLREDNEGRTPRRSHSATDSGFHEPLIPGDVGEGIDDPAHVWSHERMAQHVQAPITVGQCSSTRSPLSSGKNEISDLSLASSSLPTEEKAEESAGREHRRRHSDLVACRTQDSLDVSTTVKRALSVGPASPEEETGA</sequence>
<name>A0A1V8TDC6_9PEZI</name>
<feature type="compositionally biased region" description="Basic and acidic residues" evidence="1">
    <location>
        <begin position="245"/>
        <end position="255"/>
    </location>
</feature>
<evidence type="ECO:0000313" key="2">
    <source>
        <dbReference type="EMBL" id="OQO09386.1"/>
    </source>
</evidence>
<protein>
    <submittedName>
        <fullName evidence="2">Uncharacterized protein</fullName>
    </submittedName>
</protein>
<dbReference type="EMBL" id="NAJO01000010">
    <property type="protein sequence ID" value="OQO09386.1"/>
    <property type="molecule type" value="Genomic_DNA"/>
</dbReference>
<dbReference type="InParanoid" id="A0A1V8TDC6"/>
<feature type="region of interest" description="Disordered" evidence="1">
    <location>
        <begin position="166"/>
        <end position="189"/>
    </location>
</feature>
<accession>A0A1V8TDC6</accession>
<feature type="compositionally biased region" description="Polar residues" evidence="1">
    <location>
        <begin position="269"/>
        <end position="279"/>
    </location>
</feature>
<feature type="compositionally biased region" description="Polar residues" evidence="1">
    <location>
        <begin position="217"/>
        <end position="231"/>
    </location>
</feature>
<dbReference type="Proteomes" id="UP000192596">
    <property type="component" value="Unassembled WGS sequence"/>
</dbReference>
<dbReference type="AlphaFoldDB" id="A0A1V8TDC6"/>
<feature type="region of interest" description="Disordered" evidence="1">
    <location>
        <begin position="217"/>
        <end position="296"/>
    </location>
</feature>
<gene>
    <name evidence="2" type="ORF">B0A48_04784</name>
</gene>
<reference evidence="3" key="1">
    <citation type="submission" date="2017-03" db="EMBL/GenBank/DDBJ databases">
        <title>Genomes of endolithic fungi from Antarctica.</title>
        <authorList>
            <person name="Coleine C."/>
            <person name="Masonjones S."/>
            <person name="Stajich J.E."/>
        </authorList>
    </citation>
    <scope>NUCLEOTIDE SEQUENCE [LARGE SCALE GENOMIC DNA]</scope>
    <source>
        <strain evidence="3">CCFEE 5527</strain>
    </source>
</reference>